<dbReference type="GO" id="GO:0046872">
    <property type="term" value="F:metal ion binding"/>
    <property type="evidence" value="ECO:0007669"/>
    <property type="project" value="UniProtKB-KW"/>
</dbReference>
<evidence type="ECO:0000313" key="10">
    <source>
        <dbReference type="EMBL" id="KAK2564866.1"/>
    </source>
</evidence>
<evidence type="ECO:0000256" key="5">
    <source>
        <dbReference type="ARBA" id="ARBA00022723"/>
    </source>
</evidence>
<evidence type="ECO:0000256" key="6">
    <source>
        <dbReference type="ARBA" id="ARBA00022741"/>
    </source>
</evidence>
<keyword evidence="11" id="KW-1185">Reference proteome</keyword>
<evidence type="ECO:0000256" key="3">
    <source>
        <dbReference type="ARBA" id="ARBA00022679"/>
    </source>
</evidence>
<dbReference type="Proteomes" id="UP001249851">
    <property type="component" value="Unassembled WGS sequence"/>
</dbReference>
<dbReference type="InterPro" id="IPR003846">
    <property type="entry name" value="SelO"/>
</dbReference>
<protein>
    <recommendedName>
        <fullName evidence="9">Selenoprotein O</fullName>
    </recommendedName>
</protein>
<evidence type="ECO:0000313" key="11">
    <source>
        <dbReference type="Proteomes" id="UP001249851"/>
    </source>
</evidence>
<gene>
    <name evidence="10" type="ORF">P5673_011564</name>
</gene>
<dbReference type="EMBL" id="JARQWQ010000021">
    <property type="protein sequence ID" value="KAK2564866.1"/>
    <property type="molecule type" value="Genomic_DNA"/>
</dbReference>
<evidence type="ECO:0000256" key="9">
    <source>
        <dbReference type="ARBA" id="ARBA00031547"/>
    </source>
</evidence>
<comment type="cofactor">
    <cofactor evidence="1">
        <name>Mg(2+)</name>
        <dbReference type="ChEBI" id="CHEBI:18420"/>
    </cofactor>
</comment>
<evidence type="ECO:0000256" key="8">
    <source>
        <dbReference type="ARBA" id="ARBA00022842"/>
    </source>
</evidence>
<reference evidence="10" key="1">
    <citation type="journal article" date="2023" name="G3 (Bethesda)">
        <title>Whole genome assembly and annotation of the endangered Caribbean coral Acropora cervicornis.</title>
        <authorList>
            <person name="Selwyn J.D."/>
            <person name="Vollmer S.V."/>
        </authorList>
    </citation>
    <scope>NUCLEOTIDE SEQUENCE</scope>
    <source>
        <strain evidence="10">K2</strain>
    </source>
</reference>
<comment type="similarity">
    <text evidence="2">Belongs to the SELO family.</text>
</comment>
<evidence type="ECO:0000256" key="4">
    <source>
        <dbReference type="ARBA" id="ARBA00022695"/>
    </source>
</evidence>
<proteinExistence type="inferred from homology"/>
<keyword evidence="7" id="KW-0067">ATP-binding</keyword>
<evidence type="ECO:0000256" key="2">
    <source>
        <dbReference type="ARBA" id="ARBA00009747"/>
    </source>
</evidence>
<dbReference type="AlphaFoldDB" id="A0AAD9QP59"/>
<dbReference type="Pfam" id="PF02696">
    <property type="entry name" value="SelO"/>
    <property type="match status" value="1"/>
</dbReference>
<keyword evidence="4 10" id="KW-0548">Nucleotidyltransferase</keyword>
<keyword evidence="5" id="KW-0479">Metal-binding</keyword>
<evidence type="ECO:0000256" key="1">
    <source>
        <dbReference type="ARBA" id="ARBA00001946"/>
    </source>
</evidence>
<dbReference type="GO" id="GO:0016779">
    <property type="term" value="F:nucleotidyltransferase activity"/>
    <property type="evidence" value="ECO:0007669"/>
    <property type="project" value="UniProtKB-KW"/>
</dbReference>
<organism evidence="10 11">
    <name type="scientific">Acropora cervicornis</name>
    <name type="common">Staghorn coral</name>
    <dbReference type="NCBI Taxonomy" id="6130"/>
    <lineage>
        <taxon>Eukaryota</taxon>
        <taxon>Metazoa</taxon>
        <taxon>Cnidaria</taxon>
        <taxon>Anthozoa</taxon>
        <taxon>Hexacorallia</taxon>
        <taxon>Scleractinia</taxon>
        <taxon>Astrocoeniina</taxon>
        <taxon>Acroporidae</taxon>
        <taxon>Acropora</taxon>
    </lineage>
</organism>
<comment type="caution">
    <text evidence="10">The sequence shown here is derived from an EMBL/GenBank/DDBJ whole genome shotgun (WGS) entry which is preliminary data.</text>
</comment>
<evidence type="ECO:0000256" key="7">
    <source>
        <dbReference type="ARBA" id="ARBA00022840"/>
    </source>
</evidence>
<keyword evidence="6" id="KW-0547">Nucleotide-binding</keyword>
<sequence>MATLETLNFNNLALCSLPVDKEVKKGSRRIEGACFVLTKPTPVSNPRTVAHSPSALSLLDLKMSELSRPEFEHYMSGNRLLPGSQSAAHCYCGHQCGYFSGQLGDGAAMYLGEVLNSRGKRWEVQLKGAGQTPFSNSKDGRKVLRSSIREFLCSEAMHHLGIPTTRAGCCVTSDTMVERDKYHTGTAVKERASLVLRIAPTFLRFGSFEIFKASDPLTGYQGPSTGNIGILHKLLDYTINNFFPQIRTQEFQNCEDCYLAFYKEVVLLTACLVADWQSVGFCHGVANTDNTSIIGITMDYGPFGFMDYYDPSYISQSHAT</sequence>
<dbReference type="PANTHER" id="PTHR12153:SF15">
    <property type="entry name" value="PROTEIN ADENYLYLTRANSFERASE SELO, MITOCHONDRIAL"/>
    <property type="match status" value="1"/>
</dbReference>
<accession>A0AAD9QP59</accession>
<dbReference type="PANTHER" id="PTHR12153">
    <property type="entry name" value="SELENOPROTEIN O"/>
    <property type="match status" value="1"/>
</dbReference>
<name>A0AAD9QP59_ACRCE</name>
<dbReference type="GO" id="GO:0005524">
    <property type="term" value="F:ATP binding"/>
    <property type="evidence" value="ECO:0007669"/>
    <property type="project" value="UniProtKB-KW"/>
</dbReference>
<reference evidence="10" key="2">
    <citation type="journal article" date="2023" name="Science">
        <title>Genomic signatures of disease resistance in endangered staghorn corals.</title>
        <authorList>
            <person name="Vollmer S.V."/>
            <person name="Selwyn J.D."/>
            <person name="Despard B.A."/>
            <person name="Roesel C.L."/>
        </authorList>
    </citation>
    <scope>NUCLEOTIDE SEQUENCE</scope>
    <source>
        <strain evidence="10">K2</strain>
    </source>
</reference>
<keyword evidence="3" id="KW-0808">Transferase</keyword>
<keyword evidence="8" id="KW-0460">Magnesium</keyword>